<proteinExistence type="predicted"/>
<dbReference type="Proteomes" id="UP001163321">
    <property type="component" value="Chromosome 4"/>
</dbReference>
<evidence type="ECO:0000313" key="1">
    <source>
        <dbReference type="EMBL" id="KAI9914236.1"/>
    </source>
</evidence>
<accession>A0ACC0W884</accession>
<organism evidence="1 2">
    <name type="scientific">Peronosclerospora sorghi</name>
    <dbReference type="NCBI Taxonomy" id="230839"/>
    <lineage>
        <taxon>Eukaryota</taxon>
        <taxon>Sar</taxon>
        <taxon>Stramenopiles</taxon>
        <taxon>Oomycota</taxon>
        <taxon>Peronosporomycetes</taxon>
        <taxon>Peronosporales</taxon>
        <taxon>Peronosporaceae</taxon>
        <taxon>Peronosclerospora</taxon>
    </lineage>
</organism>
<dbReference type="EMBL" id="CM047583">
    <property type="protein sequence ID" value="KAI9914236.1"/>
    <property type="molecule type" value="Genomic_DNA"/>
</dbReference>
<evidence type="ECO:0000313" key="2">
    <source>
        <dbReference type="Proteomes" id="UP001163321"/>
    </source>
</evidence>
<sequence length="102" mass="11310">MSALLKESTRGQQQLLLPCCGPLLPLLLLLYMGSDGERAVERKGGGPRLSESLNDILFTVYSTPYAWRAIVDSTAKTNERRILDVSCNQSGGERKLKNEELQ</sequence>
<protein>
    <submittedName>
        <fullName evidence="1">Uncharacterized protein</fullName>
    </submittedName>
</protein>
<reference evidence="1 2" key="1">
    <citation type="journal article" date="2022" name="bioRxiv">
        <title>The genome of the oomycete Peronosclerospora sorghi, a cosmopolitan pathogen of maize and sorghum, is inflated with dispersed pseudogenes.</title>
        <authorList>
            <person name="Fletcher K."/>
            <person name="Martin F."/>
            <person name="Isakeit T."/>
            <person name="Cavanaugh K."/>
            <person name="Magill C."/>
            <person name="Michelmore R."/>
        </authorList>
    </citation>
    <scope>NUCLEOTIDE SEQUENCE [LARGE SCALE GENOMIC DNA]</scope>
    <source>
        <strain evidence="1">P6</strain>
    </source>
</reference>
<keyword evidence="2" id="KW-1185">Reference proteome</keyword>
<name>A0ACC0W884_9STRA</name>
<gene>
    <name evidence="1" type="ORF">PsorP6_006599</name>
</gene>
<comment type="caution">
    <text evidence="1">The sequence shown here is derived from an EMBL/GenBank/DDBJ whole genome shotgun (WGS) entry which is preliminary data.</text>
</comment>